<dbReference type="GO" id="GO:0052693">
    <property type="term" value="F:epoxyqueuosine reductase activity"/>
    <property type="evidence" value="ECO:0007669"/>
    <property type="project" value="UniProtKB-UniRule"/>
</dbReference>
<comment type="cofactor">
    <cofactor evidence="9">
        <name>[4Fe-4S] cluster</name>
        <dbReference type="ChEBI" id="CHEBI:49883"/>
    </cofactor>
    <text evidence="9">Binds 2 [4Fe-4S] clusters per monomer.</text>
</comment>
<comment type="catalytic activity">
    <reaction evidence="9">
        <text>epoxyqueuosine(34) in tRNA + AH2 = queuosine(34) in tRNA + A + H2O</text>
        <dbReference type="Rhea" id="RHEA:32159"/>
        <dbReference type="Rhea" id="RHEA-COMP:18571"/>
        <dbReference type="Rhea" id="RHEA-COMP:18582"/>
        <dbReference type="ChEBI" id="CHEBI:13193"/>
        <dbReference type="ChEBI" id="CHEBI:15377"/>
        <dbReference type="ChEBI" id="CHEBI:17499"/>
        <dbReference type="ChEBI" id="CHEBI:194431"/>
        <dbReference type="ChEBI" id="CHEBI:194443"/>
        <dbReference type="EC" id="1.17.99.6"/>
    </reaction>
</comment>
<accession>A0A2D2Q4M3</accession>
<feature type="binding site" evidence="9">
    <location>
        <position position="191"/>
    </location>
    <ligand>
        <name>[4Fe-4S] cluster</name>
        <dbReference type="ChEBI" id="CHEBI:49883"/>
        <label>1</label>
    </ligand>
</feature>
<dbReference type="Pfam" id="PF08331">
    <property type="entry name" value="QueG_DUF1730"/>
    <property type="match status" value="1"/>
</dbReference>
<evidence type="ECO:0000256" key="2">
    <source>
        <dbReference type="ARBA" id="ARBA00022490"/>
    </source>
</evidence>
<dbReference type="EMBL" id="CP018092">
    <property type="protein sequence ID" value="ATS19425.1"/>
    <property type="molecule type" value="Genomic_DNA"/>
</dbReference>
<dbReference type="RefSeq" id="WP_376787952.1">
    <property type="nucleotide sequence ID" value="NZ_CP018092.1"/>
</dbReference>
<comment type="subcellular location">
    <subcellularLocation>
        <location evidence="9">Cytoplasm</location>
    </subcellularLocation>
</comment>
<comment type="similarity">
    <text evidence="9">Belongs to the QueG family.</text>
</comment>
<dbReference type="PANTHER" id="PTHR30002:SF4">
    <property type="entry name" value="EPOXYQUEUOSINE REDUCTASE"/>
    <property type="match status" value="1"/>
</dbReference>
<feature type="binding site" evidence="9">
    <location>
        <position position="239"/>
    </location>
    <ligand>
        <name>[4Fe-4S] cluster</name>
        <dbReference type="ChEBI" id="CHEBI:49883"/>
        <label>2</label>
    </ligand>
</feature>
<feature type="domain" description="4Fe-4S ferredoxin-type" evidence="10">
    <location>
        <begin position="178"/>
        <end position="205"/>
    </location>
</feature>
<evidence type="ECO:0000256" key="3">
    <source>
        <dbReference type="ARBA" id="ARBA00022694"/>
    </source>
</evidence>
<feature type="binding site" evidence="9">
    <location>
        <position position="185"/>
    </location>
    <ligand>
        <name>[4Fe-4S] cluster</name>
        <dbReference type="ChEBI" id="CHEBI:49883"/>
        <label>1</label>
    </ligand>
</feature>
<name>A0A2D2Q4M3_PARLV</name>
<dbReference type="KEGG" id="slw:BRW62_00135"/>
<keyword evidence="8 9" id="KW-0411">Iron-sulfur</keyword>
<evidence type="ECO:0000259" key="10">
    <source>
        <dbReference type="PROSITE" id="PS51379"/>
    </source>
</evidence>
<keyword evidence="5 9" id="KW-0671">Queuosine biosynthesis</keyword>
<dbReference type="InterPro" id="IPR017900">
    <property type="entry name" value="4Fe4S_Fe_S_CS"/>
</dbReference>
<keyword evidence="9" id="KW-0846">Cobalamin</keyword>
<evidence type="ECO:0000313" key="11">
    <source>
        <dbReference type="EMBL" id="ATS19425.1"/>
    </source>
</evidence>
<keyword evidence="4 9" id="KW-0479">Metal-binding</keyword>
<feature type="binding site" evidence="9">
    <location>
        <position position="195"/>
    </location>
    <ligand>
        <name>[4Fe-4S] cluster</name>
        <dbReference type="ChEBI" id="CHEBI:49883"/>
        <label>2</label>
    </ligand>
</feature>
<comment type="cofactor">
    <cofactor evidence="9">
        <name>cob(II)alamin</name>
        <dbReference type="ChEBI" id="CHEBI:16304"/>
    </cofactor>
</comment>
<evidence type="ECO:0000313" key="12">
    <source>
        <dbReference type="Proteomes" id="UP000231057"/>
    </source>
</evidence>
<protein>
    <recommendedName>
        <fullName evidence="9">Epoxyqueuosine reductase</fullName>
        <ecNumber evidence="9">1.17.99.6</ecNumber>
    </recommendedName>
    <alternativeName>
        <fullName evidence="9">Queuosine biosynthesis protein QueG</fullName>
    </alternativeName>
</protein>
<comment type="pathway">
    <text evidence="9">tRNA modification; tRNA-queuosine biosynthesis.</text>
</comment>
<dbReference type="PROSITE" id="PS00198">
    <property type="entry name" value="4FE4S_FER_1"/>
    <property type="match status" value="1"/>
</dbReference>
<dbReference type="Proteomes" id="UP000231057">
    <property type="component" value="Chromosome"/>
</dbReference>
<dbReference type="EC" id="1.17.99.6" evidence="9"/>
<feature type="binding site" evidence="9">
    <location>
        <position position="242"/>
    </location>
    <ligand>
        <name>[4Fe-4S] cluster</name>
        <dbReference type="ChEBI" id="CHEBI:49883"/>
        <label>2</label>
    </ligand>
</feature>
<feature type="binding site" evidence="9">
    <location>
        <position position="166"/>
    </location>
    <ligand>
        <name>cob(II)alamin</name>
        <dbReference type="ChEBI" id="CHEBI:16304"/>
    </ligand>
</feature>
<keyword evidence="6 9" id="KW-0560">Oxidoreductase</keyword>
<dbReference type="GO" id="GO:0051539">
    <property type="term" value="F:4 iron, 4 sulfur cluster binding"/>
    <property type="evidence" value="ECO:0007669"/>
    <property type="project" value="UniProtKB-KW"/>
</dbReference>
<comment type="caution">
    <text evidence="9">Lacks conserved residue(s) required for the propagation of feature annotation.</text>
</comment>
<dbReference type="UniPathway" id="UPA00392"/>
<dbReference type="GO" id="GO:0031419">
    <property type="term" value="F:cobalamin binding"/>
    <property type="evidence" value="ECO:0007669"/>
    <property type="project" value="UniProtKB-KW"/>
</dbReference>
<dbReference type="AlphaFoldDB" id="A0A2D2Q4M3"/>
<feature type="binding site" evidence="9">
    <location>
        <position position="211"/>
    </location>
    <ligand>
        <name>[4Fe-4S] cluster</name>
        <dbReference type="ChEBI" id="CHEBI:49883"/>
        <label>2</label>
    </ligand>
</feature>
<dbReference type="GO" id="GO:0005737">
    <property type="term" value="C:cytoplasm"/>
    <property type="evidence" value="ECO:0007669"/>
    <property type="project" value="UniProtKB-SubCell"/>
</dbReference>
<evidence type="ECO:0000256" key="7">
    <source>
        <dbReference type="ARBA" id="ARBA00023004"/>
    </source>
</evidence>
<reference evidence="12" key="2">
    <citation type="journal article" date="2022" name="Front. Microbiol.">
        <title>Comparative Genomic Analysis Revealed Distinct Molecular Components and Organization of CO2-Concentrating Mechanism in Thermophilic Cyanobacteria.</title>
        <authorList>
            <person name="Tang J."/>
            <person name="Zhou H."/>
            <person name="Yao D."/>
            <person name="Riaz S."/>
            <person name="You D."/>
            <person name="Klepacz-Smolka A."/>
            <person name="Daroch M."/>
        </authorList>
    </citation>
    <scope>NUCLEOTIDE SEQUENCE [LARGE SCALE GENOMIC DNA]</scope>
    <source>
        <strain evidence="12">PCC 6715</strain>
    </source>
</reference>
<feature type="binding site" evidence="9">
    <location>
        <position position="131"/>
    </location>
    <ligand>
        <name>cob(II)alamin</name>
        <dbReference type="ChEBI" id="CHEBI:16304"/>
    </ligand>
</feature>
<dbReference type="GO" id="GO:0046872">
    <property type="term" value="F:metal ion binding"/>
    <property type="evidence" value="ECO:0007669"/>
    <property type="project" value="UniProtKB-KW"/>
</dbReference>
<reference evidence="11 12" key="1">
    <citation type="submission" date="2016-11" db="EMBL/GenBank/DDBJ databases">
        <title>Complete genome sequence of thermophilic cyanobacteria strain Synechococcus sp. PCC6715.</title>
        <authorList>
            <person name="Tang J."/>
            <person name="Daroch M."/>
            <person name="Liang Y."/>
            <person name="Jiang D."/>
            <person name="Shah M."/>
        </authorList>
    </citation>
    <scope>NUCLEOTIDE SEQUENCE [LARGE SCALE GENOMIC DNA]</scope>
    <source>
        <strain evidence="11 12">PCC 6715</strain>
    </source>
</reference>
<evidence type="ECO:0000256" key="1">
    <source>
        <dbReference type="ARBA" id="ARBA00022485"/>
    </source>
</evidence>
<dbReference type="InterPro" id="IPR017896">
    <property type="entry name" value="4Fe4S_Fe-S-bd"/>
</dbReference>
<sequence length="320" mass="35659">MICAATIKDYAYGLGVHRVGIVDLRTYCDDHPSGTAALRRWLAQGYHADMAWMSAPHRQNLQAVLPGAQSVIAVALNYFPGASPPQGDRPGKIARYAWGRDYHKVLGKRLKALGQWLKEQVPDVSYRWYVDTGPVQDKVWAQQAGIGWIGKHSNVISRQYGSWIALGELITTLALEGDRPHLNHCGTCTRCLEACPTGAIVEPYVVDANYCIAYHTIENRQPELPPAIVPKLEGWVAGCDICQEVCPWNQRFAQPTDIEDFAARSPLLDTSLEQLATLSDADWDHLTRGSALRRIKPAQWRRNAQALLANAQRETPSHPY</sequence>
<proteinExistence type="inferred from homology"/>
<feature type="active site" description="Proton donor" evidence="9">
    <location>
        <position position="131"/>
    </location>
</feature>
<keyword evidence="2 9" id="KW-0963">Cytoplasm</keyword>
<keyword evidence="3 9" id="KW-0819">tRNA processing</keyword>
<dbReference type="Gene3D" id="3.30.70.20">
    <property type="match status" value="1"/>
</dbReference>
<evidence type="ECO:0000256" key="9">
    <source>
        <dbReference type="HAMAP-Rule" id="MF_00916"/>
    </source>
</evidence>
<feature type="binding site" evidence="9">
    <location>
        <position position="246"/>
    </location>
    <ligand>
        <name>[4Fe-4S] cluster</name>
        <dbReference type="ChEBI" id="CHEBI:49883"/>
        <label>1</label>
    </ligand>
</feature>
<evidence type="ECO:0000256" key="6">
    <source>
        <dbReference type="ARBA" id="ARBA00023002"/>
    </source>
</evidence>
<dbReference type="HAMAP" id="MF_00916">
    <property type="entry name" value="QueG"/>
    <property type="match status" value="1"/>
</dbReference>
<comment type="function">
    <text evidence="9">Catalyzes the conversion of epoxyqueuosine (oQ) to queuosine (Q), which is a hypermodified base found in the wobble positions of tRNA(Asp), tRNA(Asn), tRNA(His) and tRNA(Tyr).</text>
</comment>
<keyword evidence="7 9" id="KW-0408">Iron</keyword>
<gene>
    <name evidence="9" type="primary">queG</name>
    <name evidence="11" type="ORF">BRW62_00135</name>
</gene>
<feature type="binding site" evidence="9">
    <location>
        <position position="155"/>
    </location>
    <ligand>
        <name>cob(II)alamin</name>
        <dbReference type="ChEBI" id="CHEBI:16304"/>
    </ligand>
</feature>
<keyword evidence="12" id="KW-1185">Reference proteome</keyword>
<evidence type="ECO:0000256" key="5">
    <source>
        <dbReference type="ARBA" id="ARBA00022785"/>
    </source>
</evidence>
<dbReference type="GO" id="GO:0008616">
    <property type="term" value="P:tRNA queuosine(34) biosynthetic process"/>
    <property type="evidence" value="ECO:0007669"/>
    <property type="project" value="UniProtKB-UniRule"/>
</dbReference>
<dbReference type="PANTHER" id="PTHR30002">
    <property type="entry name" value="EPOXYQUEUOSINE REDUCTASE"/>
    <property type="match status" value="1"/>
</dbReference>
<dbReference type="InterPro" id="IPR004453">
    <property type="entry name" value="QueG"/>
</dbReference>
<keyword evidence="1 9" id="KW-0004">4Fe-4S</keyword>
<keyword evidence="9" id="KW-0170">Cobalt</keyword>
<organism evidence="11 12">
    <name type="scientific">Parathermosynechococcus lividus PCC 6715</name>
    <dbReference type="NCBI Taxonomy" id="1917166"/>
    <lineage>
        <taxon>Bacteria</taxon>
        <taxon>Bacillati</taxon>
        <taxon>Cyanobacteriota</taxon>
        <taxon>Cyanophyceae</taxon>
        <taxon>Acaryochloridales</taxon>
        <taxon>Thermosynechococcaceae</taxon>
        <taxon>Parathermosynechococcus</taxon>
    </lineage>
</organism>
<dbReference type="InterPro" id="IPR013542">
    <property type="entry name" value="QueG_DUF1730"/>
</dbReference>
<evidence type="ECO:0000256" key="4">
    <source>
        <dbReference type="ARBA" id="ARBA00022723"/>
    </source>
</evidence>
<feature type="binding site" evidence="9">
    <location>
        <position position="58"/>
    </location>
    <ligand>
        <name>cob(II)alamin</name>
        <dbReference type="ChEBI" id="CHEBI:16304"/>
    </ligand>
</feature>
<evidence type="ECO:0000256" key="8">
    <source>
        <dbReference type="ARBA" id="ARBA00023014"/>
    </source>
</evidence>
<dbReference type="Pfam" id="PF13484">
    <property type="entry name" value="Fer4_16"/>
    <property type="match status" value="1"/>
</dbReference>
<dbReference type="NCBIfam" id="TIGR00276">
    <property type="entry name" value="tRNA epoxyqueuosine(34) reductase QueG"/>
    <property type="match status" value="1"/>
</dbReference>
<feature type="binding site" evidence="9">
    <location>
        <begin position="239"/>
        <end position="240"/>
    </location>
    <ligand>
        <name>cob(II)alamin</name>
        <dbReference type="ChEBI" id="CHEBI:16304"/>
    </ligand>
</feature>
<dbReference type="SUPFAM" id="SSF54862">
    <property type="entry name" value="4Fe-4S ferredoxins"/>
    <property type="match status" value="1"/>
</dbReference>
<feature type="binding site" evidence="9">
    <location>
        <position position="188"/>
    </location>
    <ligand>
        <name>[4Fe-4S] cluster</name>
        <dbReference type="ChEBI" id="CHEBI:49883"/>
        <label>1</label>
    </ligand>
</feature>
<dbReference type="PROSITE" id="PS51379">
    <property type="entry name" value="4FE4S_FER_2"/>
    <property type="match status" value="1"/>
</dbReference>
<comment type="subunit">
    <text evidence="9">Monomer.</text>
</comment>